<keyword evidence="1" id="KW-0808">Transferase</keyword>
<dbReference type="GO" id="GO:0016301">
    <property type="term" value="F:kinase activity"/>
    <property type="evidence" value="ECO:0007669"/>
    <property type="project" value="UniProtKB-KW"/>
</dbReference>
<organism evidence="1 2">
    <name type="scientific">Rothia aerolata</name>
    <dbReference type="NCBI Taxonomy" id="1812262"/>
    <lineage>
        <taxon>Bacteria</taxon>
        <taxon>Bacillati</taxon>
        <taxon>Actinomycetota</taxon>
        <taxon>Actinomycetes</taxon>
        <taxon>Micrococcales</taxon>
        <taxon>Micrococcaceae</taxon>
        <taxon>Rothia</taxon>
    </lineage>
</organism>
<dbReference type="InterPro" id="IPR027417">
    <property type="entry name" value="P-loop_NTPase"/>
</dbReference>
<dbReference type="EMBL" id="BMDC01000002">
    <property type="protein sequence ID" value="GGH62439.1"/>
    <property type="molecule type" value="Genomic_DNA"/>
</dbReference>
<keyword evidence="1" id="KW-0418">Kinase</keyword>
<reference evidence="1 2" key="1">
    <citation type="journal article" date="2014" name="Int. J. Syst. Evol. Microbiol.">
        <title>Complete genome sequence of Corynebacterium casei LMG S-19264T (=DSM 44701T), isolated from a smear-ripened cheese.</title>
        <authorList>
            <consortium name="US DOE Joint Genome Institute (JGI-PGF)"/>
            <person name="Walter F."/>
            <person name="Albersmeier A."/>
            <person name="Kalinowski J."/>
            <person name="Ruckert C."/>
        </authorList>
    </citation>
    <scope>NUCLEOTIDE SEQUENCE [LARGE SCALE GENOMIC DNA]</scope>
    <source>
        <strain evidence="1 2">CCM 8669</strain>
    </source>
</reference>
<keyword evidence="2" id="KW-1185">Reference proteome</keyword>
<evidence type="ECO:0000313" key="1">
    <source>
        <dbReference type="EMBL" id="GGH62439.1"/>
    </source>
</evidence>
<protein>
    <submittedName>
        <fullName evidence="1">Adenylate kinase</fullName>
    </submittedName>
</protein>
<name>A0A917ITL8_9MICC</name>
<dbReference type="AlphaFoldDB" id="A0A917ITL8"/>
<sequence length="194" mass="21713">MPQSVDSRSTLMQRLENQVTLYPARPFLLALDGRSGAGKTTLAGQLADFLKAAGFQTATFHLEDTYQGWWGLSQAVSAWEKNSAELKAGGQLTFTGWDWETSRPTGPHIRAVLPRSVLIIEGVGASAGSVDFSCWVEAPTLTRKHRALTRDGETYRPWWNTWAEQEEELLAQRRLDQKVDLVFFNEGEVTLQSK</sequence>
<dbReference type="Proteomes" id="UP000600171">
    <property type="component" value="Unassembled WGS sequence"/>
</dbReference>
<dbReference type="RefSeq" id="WP_188359528.1">
    <property type="nucleotide sequence ID" value="NZ_BMDC01000002.1"/>
</dbReference>
<comment type="caution">
    <text evidence="1">The sequence shown here is derived from an EMBL/GenBank/DDBJ whole genome shotgun (WGS) entry which is preliminary data.</text>
</comment>
<dbReference type="SUPFAM" id="SSF52540">
    <property type="entry name" value="P-loop containing nucleoside triphosphate hydrolases"/>
    <property type="match status" value="1"/>
</dbReference>
<evidence type="ECO:0000313" key="2">
    <source>
        <dbReference type="Proteomes" id="UP000600171"/>
    </source>
</evidence>
<proteinExistence type="predicted"/>
<dbReference type="Gene3D" id="3.40.50.300">
    <property type="entry name" value="P-loop containing nucleotide triphosphate hydrolases"/>
    <property type="match status" value="1"/>
</dbReference>
<gene>
    <name evidence="1" type="ORF">GCM10007359_12650</name>
</gene>
<accession>A0A917ITL8</accession>